<dbReference type="EMBL" id="AFAR01000246">
    <property type="protein sequence ID" value="EGF25166.1"/>
    <property type="molecule type" value="Genomic_DNA"/>
</dbReference>
<feature type="domain" description="VOC" evidence="1">
    <location>
        <begin position="7"/>
        <end position="118"/>
    </location>
</feature>
<dbReference type="Proteomes" id="UP000006222">
    <property type="component" value="Unassembled WGS sequence"/>
</dbReference>
<dbReference type="AlphaFoldDB" id="F2AYY1"/>
<dbReference type="PANTHER" id="PTHR33993">
    <property type="entry name" value="GLYOXALASE-RELATED"/>
    <property type="match status" value="1"/>
</dbReference>
<proteinExistence type="predicted"/>
<dbReference type="InterPro" id="IPR037523">
    <property type="entry name" value="VOC_core"/>
</dbReference>
<dbReference type="PATRIC" id="fig|991778.3.peg.5228"/>
<gene>
    <name evidence="2" type="ORF">RBWH47_04717</name>
</gene>
<dbReference type="SUPFAM" id="SSF54593">
    <property type="entry name" value="Glyoxalase/Bleomycin resistance protein/Dihydroxybiphenyl dioxygenase"/>
    <property type="match status" value="1"/>
</dbReference>
<evidence type="ECO:0000313" key="3">
    <source>
        <dbReference type="Proteomes" id="UP000006222"/>
    </source>
</evidence>
<dbReference type="InterPro" id="IPR052164">
    <property type="entry name" value="Anthracycline_SecMetBiosynth"/>
</dbReference>
<accession>F2AYY1</accession>
<dbReference type="InterPro" id="IPR004360">
    <property type="entry name" value="Glyas_Fos-R_dOase_dom"/>
</dbReference>
<evidence type="ECO:0000259" key="1">
    <source>
        <dbReference type="PROSITE" id="PS51819"/>
    </source>
</evidence>
<dbReference type="InterPro" id="IPR029068">
    <property type="entry name" value="Glyas_Bleomycin-R_OHBP_Dase"/>
</dbReference>
<evidence type="ECO:0000313" key="2">
    <source>
        <dbReference type="EMBL" id="EGF25166.1"/>
    </source>
</evidence>
<sequence>MSNQHELINYIEIPATDMAKTKAFFETCFGWKFTDYGPEYTAFDKSTGLDGGFYQSDKSSLTSNGSALVVFYSDELEATMAKVQSSGGTVIQEIFSFPGGRRFQFTDPSGNEFGVWSDN</sequence>
<dbReference type="PROSITE" id="PS51819">
    <property type="entry name" value="VOC"/>
    <property type="match status" value="1"/>
</dbReference>
<reference evidence="2 3" key="1">
    <citation type="journal article" date="2013" name="Mar. Genomics">
        <title>Expression of sulfatases in Rhodopirellula baltica and the diversity of sulfatases in the genus Rhodopirellula.</title>
        <authorList>
            <person name="Wegner C.E."/>
            <person name="Richter-Heitmann T."/>
            <person name="Klindworth A."/>
            <person name="Klockow C."/>
            <person name="Richter M."/>
            <person name="Achstetter T."/>
            <person name="Glockner F.O."/>
            <person name="Harder J."/>
        </authorList>
    </citation>
    <scope>NUCLEOTIDE SEQUENCE [LARGE SCALE GENOMIC DNA]</scope>
    <source>
        <strain evidence="2 3">WH47</strain>
    </source>
</reference>
<dbReference type="CDD" id="cd07247">
    <property type="entry name" value="SgaA_N_like"/>
    <property type="match status" value="1"/>
</dbReference>
<protein>
    <submittedName>
        <fullName evidence="2">Glyoxalase family protein</fullName>
    </submittedName>
</protein>
<organism evidence="2 3">
    <name type="scientific">Rhodopirellula baltica WH47</name>
    <dbReference type="NCBI Taxonomy" id="991778"/>
    <lineage>
        <taxon>Bacteria</taxon>
        <taxon>Pseudomonadati</taxon>
        <taxon>Planctomycetota</taxon>
        <taxon>Planctomycetia</taxon>
        <taxon>Pirellulales</taxon>
        <taxon>Pirellulaceae</taxon>
        <taxon>Rhodopirellula</taxon>
    </lineage>
</organism>
<dbReference type="RefSeq" id="WP_007328841.1">
    <property type="nucleotide sequence ID" value="NZ_AFAR01000246.1"/>
</dbReference>
<name>F2AYY1_RHOBT</name>
<dbReference type="Pfam" id="PF00903">
    <property type="entry name" value="Glyoxalase"/>
    <property type="match status" value="1"/>
</dbReference>
<comment type="caution">
    <text evidence="2">The sequence shown here is derived from an EMBL/GenBank/DDBJ whole genome shotgun (WGS) entry which is preliminary data.</text>
</comment>
<dbReference type="Gene3D" id="3.10.180.10">
    <property type="entry name" value="2,3-Dihydroxybiphenyl 1,2-Dioxygenase, domain 1"/>
    <property type="match status" value="1"/>
</dbReference>
<dbReference type="PANTHER" id="PTHR33993:SF1">
    <property type="entry name" value="GLYOXALASE FAMILY PROTEIN"/>
    <property type="match status" value="1"/>
</dbReference>